<comment type="caution">
    <text evidence="1">The sequence shown here is derived from an EMBL/GenBank/DDBJ whole genome shotgun (WGS) entry which is preliminary data.</text>
</comment>
<proteinExistence type="predicted"/>
<dbReference type="STRING" id="1196324.A374_09853"/>
<dbReference type="EMBL" id="AKKV01000025">
    <property type="protein sequence ID" value="EIT85532.1"/>
    <property type="molecule type" value="Genomic_DNA"/>
</dbReference>
<organism evidence="1 2">
    <name type="scientific">Fictibacillus macauensis ZFHKF-1</name>
    <dbReference type="NCBI Taxonomy" id="1196324"/>
    <lineage>
        <taxon>Bacteria</taxon>
        <taxon>Bacillati</taxon>
        <taxon>Bacillota</taxon>
        <taxon>Bacilli</taxon>
        <taxon>Bacillales</taxon>
        <taxon>Fictibacillaceae</taxon>
        <taxon>Fictibacillus</taxon>
    </lineage>
</organism>
<dbReference type="Pfam" id="PF11007">
    <property type="entry name" value="CotJA"/>
    <property type="match status" value="1"/>
</dbReference>
<sequence>MKRMKEYTPYHSPNDPCPPIGKKYYSTPPQLYIPFQPANLPQYSPKEALAKGTLWPAFYDYYDNPYRQRGN</sequence>
<dbReference type="InterPro" id="IPR020256">
    <property type="entry name" value="Spore_coat_CotJA"/>
</dbReference>
<dbReference type="AlphaFoldDB" id="I8AII7"/>
<name>I8AII7_9BACL</name>
<dbReference type="eggNOG" id="ENOG50332J6">
    <property type="taxonomic scope" value="Bacteria"/>
</dbReference>
<dbReference type="Proteomes" id="UP000004080">
    <property type="component" value="Unassembled WGS sequence"/>
</dbReference>
<accession>I8AII7</accession>
<reference evidence="1 2" key="1">
    <citation type="journal article" date="2012" name="J. Bacteriol.">
        <title>Genome of Bacillus macauensis ZFHKF-1, a Long-Chain-Forming Bacterium.</title>
        <authorList>
            <person name="Cai L."/>
            <person name="Zhang T."/>
        </authorList>
    </citation>
    <scope>NUCLEOTIDE SEQUENCE [LARGE SCALE GENOMIC DNA]</scope>
    <source>
        <strain evidence="1 2">ZFHKF-1</strain>
    </source>
</reference>
<dbReference type="PATRIC" id="fig|1196324.3.peg.2010"/>
<protein>
    <submittedName>
        <fullName evidence="1">CotJA protein</fullName>
    </submittedName>
</protein>
<gene>
    <name evidence="1" type="ORF">A374_09853</name>
</gene>
<evidence type="ECO:0000313" key="2">
    <source>
        <dbReference type="Proteomes" id="UP000004080"/>
    </source>
</evidence>
<evidence type="ECO:0000313" key="1">
    <source>
        <dbReference type="EMBL" id="EIT85532.1"/>
    </source>
</evidence>
<keyword evidence="2" id="KW-1185">Reference proteome</keyword>